<dbReference type="Pfam" id="PF01926">
    <property type="entry name" value="MMR_HSR1"/>
    <property type="match status" value="1"/>
</dbReference>
<comment type="similarity">
    <text evidence="2 10">Belongs to the TRAFAC class TrmE-Era-EngA-EngB-Septin-like GTPase superfamily. EngB GTPase family.</text>
</comment>
<evidence type="ECO:0000256" key="6">
    <source>
        <dbReference type="ARBA" id="ARBA00022842"/>
    </source>
</evidence>
<evidence type="ECO:0000256" key="2">
    <source>
        <dbReference type="ARBA" id="ARBA00009638"/>
    </source>
</evidence>
<dbReference type="Proteomes" id="UP000266506">
    <property type="component" value="Unassembled WGS sequence"/>
</dbReference>
<evidence type="ECO:0000256" key="8">
    <source>
        <dbReference type="ARBA" id="ARBA00023210"/>
    </source>
</evidence>
<dbReference type="FunCoup" id="A0A397QZT3">
    <property type="interactions" value="226"/>
</dbReference>
<comment type="function">
    <text evidence="10">Necessary for normal cell division and for the maintenance of normal septation.</text>
</comment>
<dbReference type="SUPFAM" id="SSF52540">
    <property type="entry name" value="P-loop containing nucleoside triphosphate hydrolases"/>
    <property type="match status" value="1"/>
</dbReference>
<evidence type="ECO:0000256" key="7">
    <source>
        <dbReference type="ARBA" id="ARBA00023134"/>
    </source>
</evidence>
<comment type="cofactor">
    <cofactor evidence="1">
        <name>Mg(2+)</name>
        <dbReference type="ChEBI" id="CHEBI:18420"/>
    </cofactor>
</comment>
<accession>A0A397QZT3</accession>
<dbReference type="CDD" id="cd01876">
    <property type="entry name" value="YihA_EngB"/>
    <property type="match status" value="1"/>
</dbReference>
<dbReference type="PANTHER" id="PTHR11649:SF13">
    <property type="entry name" value="ENGB-TYPE G DOMAIN-CONTAINING PROTEIN"/>
    <property type="match status" value="1"/>
</dbReference>
<dbReference type="InterPro" id="IPR006073">
    <property type="entry name" value="GTP-bd"/>
</dbReference>
<dbReference type="RefSeq" id="WP_119017039.1">
    <property type="nucleotide sequence ID" value="NZ_QXEV01000046.1"/>
</dbReference>
<dbReference type="EMBL" id="QXEV01000046">
    <property type="protein sequence ID" value="RIA64697.1"/>
    <property type="molecule type" value="Genomic_DNA"/>
</dbReference>
<keyword evidence="3 10" id="KW-0132">Cell division</keyword>
<comment type="caution">
    <text evidence="12">The sequence shown here is derived from an EMBL/GenBank/DDBJ whole genome shotgun (WGS) entry which is preliminary data.</text>
</comment>
<keyword evidence="5 10" id="KW-0547">Nucleotide-binding</keyword>
<name>A0A397QZT3_9MOLU</name>
<keyword evidence="13" id="KW-1185">Reference proteome</keyword>
<evidence type="ECO:0000313" key="12">
    <source>
        <dbReference type="EMBL" id="RIA64697.1"/>
    </source>
</evidence>
<dbReference type="AlphaFoldDB" id="A0A397QZT3"/>
<feature type="domain" description="EngB-type G" evidence="11">
    <location>
        <begin position="22"/>
        <end position="195"/>
    </location>
</feature>
<keyword evidence="9 10" id="KW-0131">Cell cycle</keyword>
<dbReference type="HAMAP" id="MF_00321">
    <property type="entry name" value="GTPase_EngB"/>
    <property type="match status" value="1"/>
</dbReference>
<dbReference type="GO" id="GO:0046872">
    <property type="term" value="F:metal ion binding"/>
    <property type="evidence" value="ECO:0007669"/>
    <property type="project" value="UniProtKB-KW"/>
</dbReference>
<evidence type="ECO:0000313" key="13">
    <source>
        <dbReference type="Proteomes" id="UP000266506"/>
    </source>
</evidence>
<dbReference type="InterPro" id="IPR030393">
    <property type="entry name" value="G_ENGB_dom"/>
</dbReference>
<gene>
    <name evidence="10" type="primary">engB</name>
    <name evidence="12" type="ORF">EI71_02005</name>
</gene>
<reference evidence="12 13" key="1">
    <citation type="submission" date="2018-08" db="EMBL/GenBank/DDBJ databases">
        <title>Genomic Encyclopedia of Archaeal and Bacterial Type Strains, Phase II (KMG-II): from individual species to whole genera.</title>
        <authorList>
            <person name="Goeker M."/>
        </authorList>
    </citation>
    <scope>NUCLEOTIDE SEQUENCE [LARGE SCALE GENOMIC DNA]</scope>
    <source>
        <strain evidence="12 13">ATCC 27112</strain>
    </source>
</reference>
<evidence type="ECO:0000256" key="5">
    <source>
        <dbReference type="ARBA" id="ARBA00022741"/>
    </source>
</evidence>
<dbReference type="GO" id="GO:0005525">
    <property type="term" value="F:GTP binding"/>
    <property type="evidence" value="ECO:0007669"/>
    <property type="project" value="UniProtKB-UniRule"/>
</dbReference>
<evidence type="ECO:0000256" key="3">
    <source>
        <dbReference type="ARBA" id="ARBA00022618"/>
    </source>
</evidence>
<dbReference type="NCBIfam" id="TIGR03598">
    <property type="entry name" value="GTPase_YsxC"/>
    <property type="match status" value="1"/>
</dbReference>
<organism evidence="12 13">
    <name type="scientific">Anaeroplasma bactoclasticum</name>
    <dbReference type="NCBI Taxonomy" id="2088"/>
    <lineage>
        <taxon>Bacteria</taxon>
        <taxon>Bacillati</taxon>
        <taxon>Mycoplasmatota</taxon>
        <taxon>Mollicutes</taxon>
        <taxon>Anaeroplasmatales</taxon>
        <taxon>Anaeroplasmataceae</taxon>
        <taxon>Anaeroplasma</taxon>
    </lineage>
</organism>
<keyword evidence="7 10" id="KW-0342">GTP-binding</keyword>
<dbReference type="PANTHER" id="PTHR11649">
    <property type="entry name" value="MSS1/TRME-RELATED GTP-BINDING PROTEIN"/>
    <property type="match status" value="1"/>
</dbReference>
<dbReference type="InterPro" id="IPR019987">
    <property type="entry name" value="GTP-bd_ribosome_bio_YsxC"/>
</dbReference>
<evidence type="ECO:0000259" key="11">
    <source>
        <dbReference type="PROSITE" id="PS51706"/>
    </source>
</evidence>
<dbReference type="InParanoid" id="A0A397QZT3"/>
<proteinExistence type="inferred from homology"/>
<dbReference type="GO" id="GO:0005829">
    <property type="term" value="C:cytosol"/>
    <property type="evidence" value="ECO:0007669"/>
    <property type="project" value="TreeGrafter"/>
</dbReference>
<dbReference type="OrthoDB" id="9804921at2"/>
<evidence type="ECO:0000256" key="4">
    <source>
        <dbReference type="ARBA" id="ARBA00022723"/>
    </source>
</evidence>
<evidence type="ECO:0000256" key="10">
    <source>
        <dbReference type="HAMAP-Rule" id="MF_00321"/>
    </source>
</evidence>
<dbReference type="InterPro" id="IPR027417">
    <property type="entry name" value="P-loop_NTPase"/>
</dbReference>
<evidence type="ECO:0000256" key="9">
    <source>
        <dbReference type="ARBA" id="ARBA00023306"/>
    </source>
</evidence>
<dbReference type="GO" id="GO:0000917">
    <property type="term" value="P:division septum assembly"/>
    <property type="evidence" value="ECO:0007669"/>
    <property type="project" value="UniProtKB-KW"/>
</dbReference>
<sequence>MLIKQAEFIKSAVDKNSLPPEDRIEFMFCGRSNVGKSSFINMLCNNHKLARTSSNPGKTQTLNFFEINHEFYFVDVPGYGYARVSKSIKETFGKMIEEYVTTRKSLKMVFLLVDFRHKPSEDDCLMFNFLKYHNLPVTVIATKSDKIKNSERKKCKEVILNTLELKEDDKLIITSSEKKEGLGLVLSTLDSVIEKYPEYPIKMDFDDVEEV</sequence>
<keyword evidence="8 10" id="KW-0717">Septation</keyword>
<keyword evidence="6" id="KW-0460">Magnesium</keyword>
<evidence type="ECO:0000256" key="1">
    <source>
        <dbReference type="ARBA" id="ARBA00001946"/>
    </source>
</evidence>
<protein>
    <recommendedName>
        <fullName evidence="10">Probable GTP-binding protein EngB</fullName>
    </recommendedName>
</protein>
<dbReference type="PROSITE" id="PS51706">
    <property type="entry name" value="G_ENGB"/>
    <property type="match status" value="1"/>
</dbReference>
<keyword evidence="4" id="KW-0479">Metal-binding</keyword>
<dbReference type="Gene3D" id="3.40.50.300">
    <property type="entry name" value="P-loop containing nucleotide triphosphate hydrolases"/>
    <property type="match status" value="1"/>
</dbReference>
<dbReference type="FunFam" id="3.40.50.300:FF:000098">
    <property type="entry name" value="Probable GTP-binding protein EngB"/>
    <property type="match status" value="1"/>
</dbReference>